<dbReference type="STRING" id="989370.AOQ71_20800"/>
<dbReference type="Proteomes" id="UP000051936">
    <property type="component" value="Unassembled WGS sequence"/>
</dbReference>
<comment type="caution">
    <text evidence="4">The sequence shown here is derived from an EMBL/GenBank/DDBJ whole genome shotgun (WGS) entry which is preliminary data.</text>
</comment>
<dbReference type="InterPro" id="IPR001789">
    <property type="entry name" value="Sig_transdc_resp-reg_receiver"/>
</dbReference>
<dbReference type="SMART" id="SM00448">
    <property type="entry name" value="REC"/>
    <property type="match status" value="1"/>
</dbReference>
<dbReference type="InterPro" id="IPR050595">
    <property type="entry name" value="Bact_response_regulator"/>
</dbReference>
<evidence type="ECO:0000313" key="4">
    <source>
        <dbReference type="EMBL" id="KRQ09657.1"/>
    </source>
</evidence>
<keyword evidence="5" id="KW-1185">Reference proteome</keyword>
<dbReference type="PANTHER" id="PTHR44591:SF25">
    <property type="entry name" value="CHEMOTAXIS TWO-COMPONENT RESPONSE REGULATOR"/>
    <property type="match status" value="1"/>
</dbReference>
<dbReference type="PANTHER" id="PTHR44591">
    <property type="entry name" value="STRESS RESPONSE REGULATOR PROTEIN 1"/>
    <property type="match status" value="1"/>
</dbReference>
<dbReference type="Pfam" id="PF00072">
    <property type="entry name" value="Response_reg"/>
    <property type="match status" value="1"/>
</dbReference>
<dbReference type="EMBL" id="LJYG01000088">
    <property type="protein sequence ID" value="KRQ09657.1"/>
    <property type="molecule type" value="Genomic_DNA"/>
</dbReference>
<accession>A0A0R3DIG3</accession>
<evidence type="ECO:0000259" key="3">
    <source>
        <dbReference type="PROSITE" id="PS50110"/>
    </source>
</evidence>
<dbReference type="Gene3D" id="3.40.50.2300">
    <property type="match status" value="1"/>
</dbReference>
<evidence type="ECO:0000256" key="2">
    <source>
        <dbReference type="PROSITE-ProRule" id="PRU00169"/>
    </source>
</evidence>
<dbReference type="GO" id="GO:0000160">
    <property type="term" value="P:phosphorelay signal transduction system"/>
    <property type="evidence" value="ECO:0007669"/>
    <property type="project" value="InterPro"/>
</dbReference>
<evidence type="ECO:0000256" key="1">
    <source>
        <dbReference type="ARBA" id="ARBA00022553"/>
    </source>
</evidence>
<feature type="modified residue" description="4-aspartylphosphate" evidence="2">
    <location>
        <position position="83"/>
    </location>
</feature>
<sequence length="158" mass="17416">MLLQKDRVQCGQVASQVQKRSLLDLVRMAHTLNIISVVCDDQSVREPLMNMLISAGCVAELFRSADEFLSSNGYSSTSCLIADTQLPRSNGLGLYEQLILSGNVIPTILLVTGPDDDKRARALQVGVSHFLDKPFNNGELLACIKSALKDRTMIRRRP</sequence>
<protein>
    <recommendedName>
        <fullName evidence="3">Response regulatory domain-containing protein</fullName>
    </recommendedName>
</protein>
<feature type="domain" description="Response regulatory" evidence="3">
    <location>
        <begin position="34"/>
        <end position="148"/>
    </location>
</feature>
<dbReference type="SUPFAM" id="SSF52172">
    <property type="entry name" value="CheY-like"/>
    <property type="match status" value="1"/>
</dbReference>
<evidence type="ECO:0000313" key="5">
    <source>
        <dbReference type="Proteomes" id="UP000051936"/>
    </source>
</evidence>
<dbReference type="InterPro" id="IPR011006">
    <property type="entry name" value="CheY-like_superfamily"/>
</dbReference>
<name>A0A0R3DIG3_9BRAD</name>
<proteinExistence type="predicted"/>
<organism evidence="4 5">
    <name type="scientific">Bradyrhizobium manausense</name>
    <dbReference type="NCBI Taxonomy" id="989370"/>
    <lineage>
        <taxon>Bacteria</taxon>
        <taxon>Pseudomonadati</taxon>
        <taxon>Pseudomonadota</taxon>
        <taxon>Alphaproteobacteria</taxon>
        <taxon>Hyphomicrobiales</taxon>
        <taxon>Nitrobacteraceae</taxon>
        <taxon>Bradyrhizobium</taxon>
    </lineage>
</organism>
<reference evidence="4 5" key="1">
    <citation type="submission" date="2015-09" db="EMBL/GenBank/DDBJ databases">
        <title>Draft Genome Sequence of Bradyrhizobium manausense Strain BR 3351T, a Novel Symbiotic Nitrogen-Fixing Alphaproteobacterium Isolated from Brazilian Amazon Rain Forest.</title>
        <authorList>
            <person name="De Araujo J.L."/>
            <person name="Zilli J.E."/>
        </authorList>
    </citation>
    <scope>NUCLEOTIDE SEQUENCE [LARGE SCALE GENOMIC DNA]</scope>
    <source>
        <strain evidence="4 5">BR3351</strain>
    </source>
</reference>
<dbReference type="OrthoDB" id="8235209at2"/>
<keyword evidence="1 2" id="KW-0597">Phosphoprotein</keyword>
<dbReference type="AlphaFoldDB" id="A0A0R3DIG3"/>
<gene>
    <name evidence="4" type="ORF">AOQ71_20800</name>
</gene>
<dbReference type="PROSITE" id="PS50110">
    <property type="entry name" value="RESPONSE_REGULATORY"/>
    <property type="match status" value="1"/>
</dbReference>